<evidence type="ECO:0000259" key="2">
    <source>
        <dbReference type="Pfam" id="PF14219"/>
    </source>
</evidence>
<dbReference type="Pfam" id="PF14219">
    <property type="entry name" value="DUF4328"/>
    <property type="match status" value="1"/>
</dbReference>
<dbReference type="AlphaFoldDB" id="A0A367FCA9"/>
<keyword evidence="1" id="KW-0812">Transmembrane</keyword>
<dbReference type="InterPro" id="IPR025565">
    <property type="entry name" value="DUF4328"/>
</dbReference>
<sequence>MSVPCPQCGFALPSDARRCPTCGRPAGDHAVPAARPDRSARPLQGLTVAVAVTLSAWCAVELFSAAVSLTRVFLINSLLDGEEPSQDALDVNDGLYALSGLMQLCALLACAVVFVVWLFRARANAEALSPLMHRHGRPWFVFGWILPIANFFIPKRFVDDIWLASRPGTPATDWRGQRHPGLVRLWWAFYLLYFYAPQLAERALGLRSDDPGVMRTIALVEVAAAPFGVAAAVLAIATVRRITAFQELRRTAPVAEARLAP</sequence>
<dbReference type="EMBL" id="QOIL01000016">
    <property type="protein sequence ID" value="RCG27327.1"/>
    <property type="molecule type" value="Genomic_DNA"/>
</dbReference>
<protein>
    <submittedName>
        <fullName evidence="3">DUF4328 domain-containing protein</fullName>
    </submittedName>
</protein>
<reference evidence="3 4" key="1">
    <citation type="submission" date="2018-06" db="EMBL/GenBank/DDBJ databases">
        <title>Sphaerisporangium craniellae sp. nov., isolated from a marine sponge in the South China Sea.</title>
        <authorList>
            <person name="Li L."/>
        </authorList>
    </citation>
    <scope>NUCLEOTIDE SEQUENCE [LARGE SCALE GENOMIC DNA]</scope>
    <source>
        <strain evidence="3 4">CCTCC AA 208026</strain>
    </source>
</reference>
<keyword evidence="4" id="KW-1185">Reference proteome</keyword>
<evidence type="ECO:0000313" key="4">
    <source>
        <dbReference type="Proteomes" id="UP000253094"/>
    </source>
</evidence>
<dbReference type="Proteomes" id="UP000253094">
    <property type="component" value="Unassembled WGS sequence"/>
</dbReference>
<comment type="caution">
    <text evidence="3">The sequence shown here is derived from an EMBL/GenBank/DDBJ whole genome shotgun (WGS) entry which is preliminary data.</text>
</comment>
<feature type="transmembrane region" description="Helical" evidence="1">
    <location>
        <begin position="139"/>
        <end position="158"/>
    </location>
</feature>
<gene>
    <name evidence="3" type="ORF">DQ384_26850</name>
</gene>
<proteinExistence type="predicted"/>
<feature type="domain" description="DUF4328" evidence="2">
    <location>
        <begin position="84"/>
        <end position="244"/>
    </location>
</feature>
<organism evidence="3 4">
    <name type="scientific">Sphaerisporangium album</name>
    <dbReference type="NCBI Taxonomy" id="509200"/>
    <lineage>
        <taxon>Bacteria</taxon>
        <taxon>Bacillati</taxon>
        <taxon>Actinomycetota</taxon>
        <taxon>Actinomycetes</taxon>
        <taxon>Streptosporangiales</taxon>
        <taxon>Streptosporangiaceae</taxon>
        <taxon>Sphaerisporangium</taxon>
    </lineage>
</organism>
<keyword evidence="1" id="KW-0472">Membrane</keyword>
<evidence type="ECO:0000256" key="1">
    <source>
        <dbReference type="SAM" id="Phobius"/>
    </source>
</evidence>
<keyword evidence="1" id="KW-1133">Transmembrane helix</keyword>
<evidence type="ECO:0000313" key="3">
    <source>
        <dbReference type="EMBL" id="RCG27327.1"/>
    </source>
</evidence>
<accession>A0A367FCA9</accession>
<feature type="transmembrane region" description="Helical" evidence="1">
    <location>
        <begin position="95"/>
        <end position="119"/>
    </location>
</feature>
<dbReference type="OrthoDB" id="4174975at2"/>
<feature type="transmembrane region" description="Helical" evidence="1">
    <location>
        <begin position="46"/>
        <end position="74"/>
    </location>
</feature>
<feature type="transmembrane region" description="Helical" evidence="1">
    <location>
        <begin position="216"/>
        <end position="239"/>
    </location>
</feature>
<name>A0A367FCA9_9ACTN</name>